<dbReference type="eggNOG" id="KOG2497">
    <property type="taxonomic scope" value="Eukaryota"/>
</dbReference>
<dbReference type="SUPFAM" id="SSF48403">
    <property type="entry name" value="Ankyrin repeat"/>
    <property type="match status" value="1"/>
</dbReference>
<sequence length="358" mass="39526">MAGCTALHFAAANGHEHVVRYLLGRRAELKKNNRGNTPLHWAVQNSQEKVVELLLAHEQSDVLDRNDCNISALTYACEANDENITALLLSHQSAGPLEEGAQMEVCESVSEDLLSPEDAAIVEETTLELRLSDPSASSLKCRLLGLSWRGEAFSGTDAARDSTGVYLWAASVITARWICEMKEELRGKSFCEIGAGCGLPSLAAMAFTDAQVVLATDSFKHSLENLRINMQLNEGPATSGRMQIEKLDWTDESSWPSAESFDILVGSDILYDHEQVDSICRVANHLLRRAGGKFLYAAPPHRDGSTLLISSMETLGFKHEVREAPERFYENPLPSEQQLEMYLSDLAGRDCLLHTFSR</sequence>
<dbReference type="InterPro" id="IPR029063">
    <property type="entry name" value="SAM-dependent_MTases_sf"/>
</dbReference>
<protein>
    <submittedName>
        <fullName evidence="2 3">Uncharacterized protein</fullName>
    </submittedName>
</protein>
<organism evidence="2">
    <name type="scientific">Guillardia theta (strain CCMP2712)</name>
    <name type="common">Cryptophyte</name>
    <dbReference type="NCBI Taxonomy" id="905079"/>
    <lineage>
        <taxon>Eukaryota</taxon>
        <taxon>Cryptophyceae</taxon>
        <taxon>Pyrenomonadales</taxon>
        <taxon>Geminigeraceae</taxon>
        <taxon>Guillardia</taxon>
    </lineage>
</organism>
<proteinExistence type="predicted"/>
<evidence type="ECO:0000313" key="4">
    <source>
        <dbReference type="Proteomes" id="UP000011087"/>
    </source>
</evidence>
<dbReference type="Pfam" id="PF12796">
    <property type="entry name" value="Ank_2"/>
    <property type="match status" value="1"/>
</dbReference>
<name>L1INE1_GUITC</name>
<dbReference type="PaxDb" id="55529-EKX37419"/>
<dbReference type="KEGG" id="gtt:GUITHDRAFT_144979"/>
<dbReference type="Pfam" id="PF10294">
    <property type="entry name" value="Methyltransf_16"/>
    <property type="match status" value="1"/>
</dbReference>
<dbReference type="Gene3D" id="1.25.40.20">
    <property type="entry name" value="Ankyrin repeat-containing domain"/>
    <property type="match status" value="2"/>
</dbReference>
<dbReference type="EMBL" id="JH993059">
    <property type="protein sequence ID" value="EKX37419.1"/>
    <property type="molecule type" value="Genomic_DNA"/>
</dbReference>
<dbReference type="InterPro" id="IPR002110">
    <property type="entry name" value="Ankyrin_rpt"/>
</dbReference>
<dbReference type="OMA" id="ITHKSAC"/>
<feature type="repeat" description="ANK" evidence="1">
    <location>
        <begin position="2"/>
        <end position="34"/>
    </location>
</feature>
<dbReference type="EnsemblProtists" id="EKX37419">
    <property type="protein sequence ID" value="EKX37419"/>
    <property type="gene ID" value="GUITHDRAFT_144979"/>
</dbReference>
<dbReference type="PROSITE" id="PS50088">
    <property type="entry name" value="ANK_REPEAT"/>
    <property type="match status" value="2"/>
</dbReference>
<dbReference type="InterPro" id="IPR019410">
    <property type="entry name" value="Methyltransf_16"/>
</dbReference>
<reference evidence="2 4" key="1">
    <citation type="journal article" date="2012" name="Nature">
        <title>Algal genomes reveal evolutionary mosaicism and the fate of nucleomorphs.</title>
        <authorList>
            <consortium name="DOE Joint Genome Institute"/>
            <person name="Curtis B.A."/>
            <person name="Tanifuji G."/>
            <person name="Burki F."/>
            <person name="Gruber A."/>
            <person name="Irimia M."/>
            <person name="Maruyama S."/>
            <person name="Arias M.C."/>
            <person name="Ball S.G."/>
            <person name="Gile G.H."/>
            <person name="Hirakawa Y."/>
            <person name="Hopkins J.F."/>
            <person name="Kuo A."/>
            <person name="Rensing S.A."/>
            <person name="Schmutz J."/>
            <person name="Symeonidi A."/>
            <person name="Elias M."/>
            <person name="Eveleigh R.J."/>
            <person name="Herman E.K."/>
            <person name="Klute M.J."/>
            <person name="Nakayama T."/>
            <person name="Obornik M."/>
            <person name="Reyes-Prieto A."/>
            <person name="Armbrust E.V."/>
            <person name="Aves S.J."/>
            <person name="Beiko R.G."/>
            <person name="Coutinho P."/>
            <person name="Dacks J.B."/>
            <person name="Durnford D.G."/>
            <person name="Fast N.M."/>
            <person name="Green B.R."/>
            <person name="Grisdale C.J."/>
            <person name="Hempel F."/>
            <person name="Henrissat B."/>
            <person name="Hoppner M.P."/>
            <person name="Ishida K."/>
            <person name="Kim E."/>
            <person name="Koreny L."/>
            <person name="Kroth P.G."/>
            <person name="Liu Y."/>
            <person name="Malik S.B."/>
            <person name="Maier U.G."/>
            <person name="McRose D."/>
            <person name="Mock T."/>
            <person name="Neilson J.A."/>
            <person name="Onodera N.T."/>
            <person name="Poole A.M."/>
            <person name="Pritham E.J."/>
            <person name="Richards T.A."/>
            <person name="Rocap G."/>
            <person name="Roy S.W."/>
            <person name="Sarai C."/>
            <person name="Schaack S."/>
            <person name="Shirato S."/>
            <person name="Slamovits C.H."/>
            <person name="Spencer D.F."/>
            <person name="Suzuki S."/>
            <person name="Worden A.Z."/>
            <person name="Zauner S."/>
            <person name="Barry K."/>
            <person name="Bell C."/>
            <person name="Bharti A.K."/>
            <person name="Crow J.A."/>
            <person name="Grimwood J."/>
            <person name="Kramer R."/>
            <person name="Lindquist E."/>
            <person name="Lucas S."/>
            <person name="Salamov A."/>
            <person name="McFadden G.I."/>
            <person name="Lane C.E."/>
            <person name="Keeling P.J."/>
            <person name="Gray M.W."/>
            <person name="Grigoriev I.V."/>
            <person name="Archibald J.M."/>
        </authorList>
    </citation>
    <scope>NUCLEOTIDE SEQUENCE</scope>
    <source>
        <strain evidence="2 4">CCMP2712</strain>
    </source>
</reference>
<dbReference type="STRING" id="905079.L1INE1"/>
<dbReference type="PANTHER" id="PTHR14614">
    <property type="entry name" value="HEPATOCELLULAR CARCINOMA-ASSOCIATED ANTIGEN"/>
    <property type="match status" value="1"/>
</dbReference>
<feature type="repeat" description="ANK" evidence="1">
    <location>
        <begin position="34"/>
        <end position="55"/>
    </location>
</feature>
<keyword evidence="4" id="KW-1185">Reference proteome</keyword>
<evidence type="ECO:0000313" key="3">
    <source>
        <dbReference type="EnsemblProtists" id="EKX37419"/>
    </source>
</evidence>
<dbReference type="AlphaFoldDB" id="L1INE1"/>
<dbReference type="SUPFAM" id="SSF53335">
    <property type="entry name" value="S-adenosyl-L-methionine-dependent methyltransferases"/>
    <property type="match status" value="1"/>
</dbReference>
<keyword evidence="1" id="KW-0040">ANK repeat</keyword>
<evidence type="ECO:0000256" key="1">
    <source>
        <dbReference type="PROSITE-ProRule" id="PRU00023"/>
    </source>
</evidence>
<evidence type="ECO:0000313" key="2">
    <source>
        <dbReference type="EMBL" id="EKX37419.1"/>
    </source>
</evidence>
<dbReference type="SMART" id="SM00248">
    <property type="entry name" value="ANK"/>
    <property type="match status" value="3"/>
</dbReference>
<dbReference type="Gene3D" id="3.40.50.150">
    <property type="entry name" value="Vaccinia Virus protein VP39"/>
    <property type="match status" value="1"/>
</dbReference>
<dbReference type="RefSeq" id="XP_005824399.1">
    <property type="nucleotide sequence ID" value="XM_005824342.1"/>
</dbReference>
<dbReference type="PANTHER" id="PTHR14614:SF165">
    <property type="entry name" value="FAM86 N-TERMINAL DOMAIN-CONTAINING PROTEIN"/>
    <property type="match status" value="1"/>
</dbReference>
<dbReference type="HOGENOM" id="CLU_042736_0_0_1"/>
<dbReference type="GO" id="GO:0005634">
    <property type="term" value="C:nucleus"/>
    <property type="evidence" value="ECO:0007669"/>
    <property type="project" value="TreeGrafter"/>
</dbReference>
<accession>L1INE1</accession>
<dbReference type="OrthoDB" id="46564at2759"/>
<dbReference type="CDD" id="cd02440">
    <property type="entry name" value="AdoMet_MTases"/>
    <property type="match status" value="1"/>
</dbReference>
<reference evidence="4" key="2">
    <citation type="submission" date="2012-11" db="EMBL/GenBank/DDBJ databases">
        <authorList>
            <person name="Kuo A."/>
            <person name="Curtis B.A."/>
            <person name="Tanifuji G."/>
            <person name="Burki F."/>
            <person name="Gruber A."/>
            <person name="Irimia M."/>
            <person name="Maruyama S."/>
            <person name="Arias M.C."/>
            <person name="Ball S.G."/>
            <person name="Gile G.H."/>
            <person name="Hirakawa Y."/>
            <person name="Hopkins J.F."/>
            <person name="Rensing S.A."/>
            <person name="Schmutz J."/>
            <person name="Symeonidi A."/>
            <person name="Elias M."/>
            <person name="Eveleigh R.J."/>
            <person name="Herman E.K."/>
            <person name="Klute M.J."/>
            <person name="Nakayama T."/>
            <person name="Obornik M."/>
            <person name="Reyes-Prieto A."/>
            <person name="Armbrust E.V."/>
            <person name="Aves S.J."/>
            <person name="Beiko R.G."/>
            <person name="Coutinho P."/>
            <person name="Dacks J.B."/>
            <person name="Durnford D.G."/>
            <person name="Fast N.M."/>
            <person name="Green B.R."/>
            <person name="Grisdale C."/>
            <person name="Hempe F."/>
            <person name="Henrissat B."/>
            <person name="Hoppner M.P."/>
            <person name="Ishida K.-I."/>
            <person name="Kim E."/>
            <person name="Koreny L."/>
            <person name="Kroth P.G."/>
            <person name="Liu Y."/>
            <person name="Malik S.-B."/>
            <person name="Maier U.G."/>
            <person name="McRose D."/>
            <person name="Mock T."/>
            <person name="Neilson J.A."/>
            <person name="Onodera N.T."/>
            <person name="Poole A.M."/>
            <person name="Pritham E.J."/>
            <person name="Richards T.A."/>
            <person name="Rocap G."/>
            <person name="Roy S.W."/>
            <person name="Sarai C."/>
            <person name="Schaack S."/>
            <person name="Shirato S."/>
            <person name="Slamovits C.H."/>
            <person name="Spencer D.F."/>
            <person name="Suzuki S."/>
            <person name="Worden A.Z."/>
            <person name="Zauner S."/>
            <person name="Barry K."/>
            <person name="Bell C."/>
            <person name="Bharti A.K."/>
            <person name="Crow J.A."/>
            <person name="Grimwood J."/>
            <person name="Kramer R."/>
            <person name="Lindquist E."/>
            <person name="Lucas S."/>
            <person name="Salamov A."/>
            <person name="McFadden G.I."/>
            <person name="Lane C.E."/>
            <person name="Keeling P.J."/>
            <person name="Gray M.W."/>
            <person name="Grigoriev I.V."/>
            <person name="Archibald J.M."/>
        </authorList>
    </citation>
    <scope>NUCLEOTIDE SEQUENCE</scope>
    <source>
        <strain evidence="4">CCMP2712</strain>
    </source>
</reference>
<dbReference type="InterPro" id="IPR036770">
    <property type="entry name" value="Ankyrin_rpt-contain_sf"/>
</dbReference>
<dbReference type="GO" id="GO:0005737">
    <property type="term" value="C:cytoplasm"/>
    <property type="evidence" value="ECO:0007669"/>
    <property type="project" value="TreeGrafter"/>
</dbReference>
<dbReference type="Proteomes" id="UP000011087">
    <property type="component" value="Unassembled WGS sequence"/>
</dbReference>
<gene>
    <name evidence="2" type="ORF">GUITHDRAFT_144979</name>
</gene>
<dbReference type="GeneID" id="17294158"/>
<reference evidence="3" key="3">
    <citation type="submission" date="2016-03" db="UniProtKB">
        <authorList>
            <consortium name="EnsemblProtists"/>
        </authorList>
    </citation>
    <scope>IDENTIFICATION</scope>
</reference>
<dbReference type="PROSITE" id="PS50297">
    <property type="entry name" value="ANK_REP_REGION"/>
    <property type="match status" value="2"/>
</dbReference>